<proteinExistence type="predicted"/>
<gene>
    <name evidence="1" type="ORF">Vadar_008743</name>
</gene>
<keyword evidence="2" id="KW-1185">Reference proteome</keyword>
<dbReference type="Proteomes" id="UP000828048">
    <property type="component" value="Chromosome 7"/>
</dbReference>
<protein>
    <submittedName>
        <fullName evidence="1">Uncharacterized protein</fullName>
    </submittedName>
</protein>
<organism evidence="1 2">
    <name type="scientific">Vaccinium darrowii</name>
    <dbReference type="NCBI Taxonomy" id="229202"/>
    <lineage>
        <taxon>Eukaryota</taxon>
        <taxon>Viridiplantae</taxon>
        <taxon>Streptophyta</taxon>
        <taxon>Embryophyta</taxon>
        <taxon>Tracheophyta</taxon>
        <taxon>Spermatophyta</taxon>
        <taxon>Magnoliopsida</taxon>
        <taxon>eudicotyledons</taxon>
        <taxon>Gunneridae</taxon>
        <taxon>Pentapetalae</taxon>
        <taxon>asterids</taxon>
        <taxon>Ericales</taxon>
        <taxon>Ericaceae</taxon>
        <taxon>Vaccinioideae</taxon>
        <taxon>Vaccinieae</taxon>
        <taxon>Vaccinium</taxon>
    </lineage>
</organism>
<name>A0ACB7Y6Z5_9ERIC</name>
<evidence type="ECO:0000313" key="1">
    <source>
        <dbReference type="EMBL" id="KAH7848834.1"/>
    </source>
</evidence>
<sequence length="720" mass="78341">MGFFPSNMILQFAIFIVFITSKCLLLGAKTPRLSLTTDKEALISFKSGIDPETLNPLFTWEKTLSPCNWTGVCCNKVGTRVVELDLVGLGLKGSLSRQIGNLSFLRSLQLQNNHLTGTFPDELGTLFRLRVLNVSFNDIQGTNRLDGMIPGDLSRLQKVKRLDLTTNNLTGRVPPSIYNMSSLVYLNLASNGLWGILPSNVGDTLPNLLSFNLCMNKFSGTIPGSLHNLTRIQVIRMGGNHLHGTVPPGLGNLPELQLYKIGYNSIVGNGDNGLDFLTSLTNSTRLYYLSVEENLLDGVIPESVGNLSKVLSKFYMGGNRIHGRIPASIGHLSGLTLLNLSYNSISYEIPQEIGHLEELSILGLAGNNLSGKIPISIGSLKNLIEIDLSGNELEGTIPTSFENFQRLLSLDLSRNKLNGGIPKGIFNLRSLSTHLNLSNNLLTGPLPQEIGTLNSVVAVDISNNGLSETIPNSIGDCKSLEKLLLANNTFTGPIPDTLSELKGLETLDISSNKLSGSIPDSLQKLQGLQLLNLSFNDLDGEVPVGGVFTNLSVLHLDGNPKLCLSFACEKGRDHRKRLIWVYLIIIAIIASCSIAGLVFYLRKRKPKVAPSSNSFEQQHLMAKLLISRATDNTSINSTNALKGSIGYIPPEYGMGEKPSTMGDVYSYGITLLELFTGRPTHESFTGDLSLKKWVQMAYEINVDQVLDRSSVGSWSSANQP</sequence>
<evidence type="ECO:0000313" key="2">
    <source>
        <dbReference type="Proteomes" id="UP000828048"/>
    </source>
</evidence>
<accession>A0ACB7Y6Z5</accession>
<reference evidence="1 2" key="1">
    <citation type="journal article" date="2021" name="Hortic Res">
        <title>High-quality reference genome and annotation aids understanding of berry development for evergreen blueberry (Vaccinium darrowii).</title>
        <authorList>
            <person name="Yu J."/>
            <person name="Hulse-Kemp A.M."/>
            <person name="Babiker E."/>
            <person name="Staton M."/>
        </authorList>
    </citation>
    <scope>NUCLEOTIDE SEQUENCE [LARGE SCALE GENOMIC DNA]</scope>
    <source>
        <strain evidence="2">cv. NJ 8807/NJ 8810</strain>
        <tissue evidence="1">Young leaf</tissue>
    </source>
</reference>
<comment type="caution">
    <text evidence="1">The sequence shown here is derived from an EMBL/GenBank/DDBJ whole genome shotgun (WGS) entry which is preliminary data.</text>
</comment>
<dbReference type="EMBL" id="CM037157">
    <property type="protein sequence ID" value="KAH7848834.1"/>
    <property type="molecule type" value="Genomic_DNA"/>
</dbReference>